<dbReference type="Pfam" id="PF01650">
    <property type="entry name" value="Peptidase_C13"/>
    <property type="match status" value="1"/>
</dbReference>
<dbReference type="RefSeq" id="WP_047193552.1">
    <property type="nucleotide sequence ID" value="NZ_CP011371.1"/>
</dbReference>
<sequence>MMLSEQTQDARVAAPTRHTMLSWYVQGARSAVLAEPRWDRLRVTPATLAVLTLAGVLLQAVLERAYQVGGADFDWRALASGWLPMLLLVWACYLVRTVPPSPPAGPPAAALLALLLAQSQCISLGFGLFYLLQQRLGLQVDTEWAAWAVWLAPTVWATLAQLRMLWRAACGNGWAWTLASLTLVAGAVLLHVEPPAPLWTPRDDEGAPARRLALTQELLEAQPRLLTERLDQLQRQRPGVVDLYAISFAPYADEDVFRRESAMVAEVMAQRFDAGGRNLQLVNHVDTVHEWPWATPTNLRRAIERVASLMDRDEDVLFLHLTSHGARDGRLAAAFWPLEVDAVTPADLKAWLDAAGIRWRVVSISACYSGSWIAPLAGEGTLVMTAADAEHTSYGCGRGSELTFFGRAMYDEQLRRSTLSFEAAHAAARELIREREIAAGKSDGYSNPQIHVGPAVRQPLAALQARVAAGTVANARTATP</sequence>
<gene>
    <name evidence="2" type="ORF">AAW51_0768</name>
</gene>
<reference evidence="2 3" key="1">
    <citation type="submission" date="2015-05" db="EMBL/GenBank/DDBJ databases">
        <authorList>
            <person name="Tang B."/>
            <person name="Yu Y."/>
        </authorList>
    </citation>
    <scope>NUCLEOTIDE SEQUENCE [LARGE SCALE GENOMIC DNA]</scope>
    <source>
        <strain evidence="2 3">DSM 7029</strain>
    </source>
</reference>
<feature type="transmembrane region" description="Helical" evidence="1">
    <location>
        <begin position="43"/>
        <end position="62"/>
    </location>
</feature>
<dbReference type="Gene3D" id="3.40.50.1460">
    <property type="match status" value="1"/>
</dbReference>
<feature type="transmembrane region" description="Helical" evidence="1">
    <location>
        <begin position="74"/>
        <end position="96"/>
    </location>
</feature>
<organism evidence="2 3">
    <name type="scientific">Caldimonas brevitalea</name>
    <dbReference type="NCBI Taxonomy" id="413882"/>
    <lineage>
        <taxon>Bacteria</taxon>
        <taxon>Pseudomonadati</taxon>
        <taxon>Pseudomonadota</taxon>
        <taxon>Betaproteobacteria</taxon>
        <taxon>Burkholderiales</taxon>
        <taxon>Sphaerotilaceae</taxon>
        <taxon>Caldimonas</taxon>
    </lineage>
</organism>
<dbReference type="Proteomes" id="UP000035352">
    <property type="component" value="Chromosome"/>
</dbReference>
<dbReference type="PATRIC" id="fig|413882.6.peg.813"/>
<keyword evidence="3" id="KW-1185">Reference proteome</keyword>
<feature type="transmembrane region" description="Helical" evidence="1">
    <location>
        <begin position="174"/>
        <end position="192"/>
    </location>
</feature>
<dbReference type="KEGG" id="pbh:AAW51_0768"/>
<keyword evidence="1" id="KW-1133">Transmembrane helix</keyword>
<dbReference type="OrthoDB" id="345222at2"/>
<dbReference type="InterPro" id="IPR001096">
    <property type="entry name" value="Peptidase_C13"/>
</dbReference>
<accession>A0A0G3BDI8</accession>
<evidence type="ECO:0000313" key="3">
    <source>
        <dbReference type="Proteomes" id="UP000035352"/>
    </source>
</evidence>
<evidence type="ECO:0000256" key="1">
    <source>
        <dbReference type="SAM" id="Phobius"/>
    </source>
</evidence>
<proteinExistence type="predicted"/>
<keyword evidence="1" id="KW-0812">Transmembrane</keyword>
<protein>
    <recommendedName>
        <fullName evidence="4">Peptidase C13 family protein</fullName>
    </recommendedName>
</protein>
<feature type="transmembrane region" description="Helical" evidence="1">
    <location>
        <begin position="144"/>
        <end position="162"/>
    </location>
</feature>
<dbReference type="AlphaFoldDB" id="A0A0G3BDI8"/>
<evidence type="ECO:0008006" key="4">
    <source>
        <dbReference type="Google" id="ProtNLM"/>
    </source>
</evidence>
<dbReference type="GO" id="GO:0008233">
    <property type="term" value="F:peptidase activity"/>
    <property type="evidence" value="ECO:0007669"/>
    <property type="project" value="InterPro"/>
</dbReference>
<keyword evidence="1" id="KW-0472">Membrane</keyword>
<dbReference type="STRING" id="413882.AAW51_0768"/>
<evidence type="ECO:0000313" key="2">
    <source>
        <dbReference type="EMBL" id="AKJ27459.1"/>
    </source>
</evidence>
<name>A0A0G3BDI8_9BURK</name>
<dbReference type="GO" id="GO:0006508">
    <property type="term" value="P:proteolysis"/>
    <property type="evidence" value="ECO:0007669"/>
    <property type="project" value="InterPro"/>
</dbReference>
<feature type="transmembrane region" description="Helical" evidence="1">
    <location>
        <begin position="108"/>
        <end position="132"/>
    </location>
</feature>
<dbReference type="EMBL" id="CP011371">
    <property type="protein sequence ID" value="AKJ27459.1"/>
    <property type="molecule type" value="Genomic_DNA"/>
</dbReference>